<proteinExistence type="predicted"/>
<evidence type="ECO:0000313" key="2">
    <source>
        <dbReference type="EMBL" id="QGA80624.1"/>
    </source>
</evidence>
<dbReference type="GeneID" id="73969419"/>
<dbReference type="InterPro" id="IPR002716">
    <property type="entry name" value="PIN_dom"/>
</dbReference>
<dbReference type="InterPro" id="IPR029060">
    <property type="entry name" value="PIN-like_dom_sf"/>
</dbReference>
<evidence type="ECO:0000259" key="1">
    <source>
        <dbReference type="Pfam" id="PF01850"/>
    </source>
</evidence>
<protein>
    <submittedName>
        <fullName evidence="2">Twitching motility protein PilT</fullName>
    </submittedName>
</protein>
<organism evidence="2 3">
    <name type="scientific">Candidatus Nanohalobium constans</name>
    <dbReference type="NCBI Taxonomy" id="2565781"/>
    <lineage>
        <taxon>Archaea</taxon>
        <taxon>Candidatus Nanohalarchaeota</taxon>
        <taxon>Candidatus Nanohalobia</taxon>
        <taxon>Candidatus Nanohalobiales</taxon>
        <taxon>Candidatus Nanohalobiaceae</taxon>
        <taxon>Candidatus Nanohalobium</taxon>
    </lineage>
</organism>
<reference evidence="3" key="1">
    <citation type="submission" date="2019-05" db="EMBL/GenBank/DDBJ databases">
        <title>Candidatus Nanohalobium constans, a novel model system to study the DPANN nano-sized archaea: genomic and physiological characterization of a nanoarchaeon co-cultured with its chitinotrophic host.</title>
        <authorList>
            <person name="La Cono V."/>
            <person name="Arcadi E."/>
            <person name="Crisafi F."/>
            <person name="Denaro R."/>
            <person name="La Spada G."/>
            <person name="Messina E."/>
            <person name="Smedile F."/>
            <person name="Toshchakov S.V."/>
            <person name="Shevchenko M.A."/>
            <person name="Golyshin P.N."/>
            <person name="Golyshina O.V."/>
            <person name="Ferrer M."/>
            <person name="Rohde M."/>
            <person name="Mushegian A."/>
            <person name="Sorokin D.Y."/>
            <person name="Giuliano L."/>
            <person name="Yakimov M.M."/>
        </authorList>
    </citation>
    <scope>NUCLEOTIDE SEQUENCE [LARGE SCALE GENOMIC DNA]</scope>
    <source>
        <strain evidence="3">LC1Nh</strain>
    </source>
</reference>
<keyword evidence="3" id="KW-1185">Reference proteome</keyword>
<dbReference type="AlphaFoldDB" id="A0A5Q0UGB4"/>
<dbReference type="RefSeq" id="WP_153550365.1">
    <property type="nucleotide sequence ID" value="NZ_CP040089.1"/>
</dbReference>
<gene>
    <name evidence="2" type="ORF">LC1Nh_0738</name>
</gene>
<dbReference type="EMBL" id="CP040089">
    <property type="protein sequence ID" value="QGA80624.1"/>
    <property type="molecule type" value="Genomic_DNA"/>
</dbReference>
<name>A0A5Q0UGB4_9ARCH</name>
<feature type="domain" description="PIN" evidence="1">
    <location>
        <begin position="56"/>
        <end position="135"/>
    </location>
</feature>
<dbReference type="Gene3D" id="3.40.50.1010">
    <property type="entry name" value="5'-nuclease"/>
    <property type="match status" value="1"/>
</dbReference>
<dbReference type="Pfam" id="PF01850">
    <property type="entry name" value="PIN"/>
    <property type="match status" value="1"/>
</dbReference>
<dbReference type="KEGG" id="ncon:LC1Nh_0738"/>
<accession>A0A5Q0UGB4</accession>
<evidence type="ECO:0000313" key="3">
    <source>
        <dbReference type="Proteomes" id="UP000377803"/>
    </source>
</evidence>
<dbReference type="SUPFAM" id="SSF88723">
    <property type="entry name" value="PIN domain-like"/>
    <property type="match status" value="1"/>
</dbReference>
<sequence>MLTLSKKYGNSGKENEVFHRLKYFYSCSDGRRKSLFFRERITEFRSRLGYFYVEPYEIRSVLSKKKGHERDEIEEIQQEIINSVDIIIPDSSDFLEANKIQKDTFAYPMDSIIMALAMNADAELISFDSELIDLGAKTPEEILDN</sequence>
<dbReference type="Proteomes" id="UP000377803">
    <property type="component" value="Chromosome"/>
</dbReference>